<accession>A0A0A9C2X1</accession>
<protein>
    <submittedName>
        <fullName evidence="1">Uncharacterized protein</fullName>
    </submittedName>
</protein>
<reference evidence="1" key="2">
    <citation type="journal article" date="2015" name="Data Brief">
        <title>Shoot transcriptome of the giant reed, Arundo donax.</title>
        <authorList>
            <person name="Barrero R.A."/>
            <person name="Guerrero F.D."/>
            <person name="Moolhuijzen P."/>
            <person name="Goolsby J.A."/>
            <person name="Tidwell J."/>
            <person name="Bellgard S.E."/>
            <person name="Bellgard M.I."/>
        </authorList>
    </citation>
    <scope>NUCLEOTIDE SEQUENCE</scope>
    <source>
        <tissue evidence="1">Shoot tissue taken approximately 20 cm above the soil surface</tissue>
    </source>
</reference>
<sequence>MRDRGFLCLWAASADSSVREARLFARDTGGGGGGGSTACSAASSTPSTERWCATYRWKHAA</sequence>
<organism evidence="1">
    <name type="scientific">Arundo donax</name>
    <name type="common">Giant reed</name>
    <name type="synonym">Donax arundinaceus</name>
    <dbReference type="NCBI Taxonomy" id="35708"/>
    <lineage>
        <taxon>Eukaryota</taxon>
        <taxon>Viridiplantae</taxon>
        <taxon>Streptophyta</taxon>
        <taxon>Embryophyta</taxon>
        <taxon>Tracheophyta</taxon>
        <taxon>Spermatophyta</taxon>
        <taxon>Magnoliopsida</taxon>
        <taxon>Liliopsida</taxon>
        <taxon>Poales</taxon>
        <taxon>Poaceae</taxon>
        <taxon>PACMAD clade</taxon>
        <taxon>Arundinoideae</taxon>
        <taxon>Arundineae</taxon>
        <taxon>Arundo</taxon>
    </lineage>
</organism>
<dbReference type="EMBL" id="GBRH01230170">
    <property type="protein sequence ID" value="JAD67725.1"/>
    <property type="molecule type" value="Transcribed_RNA"/>
</dbReference>
<reference evidence="1" key="1">
    <citation type="submission" date="2014-09" db="EMBL/GenBank/DDBJ databases">
        <authorList>
            <person name="Magalhaes I.L.F."/>
            <person name="Oliveira U."/>
            <person name="Santos F.R."/>
            <person name="Vidigal T.H.D.A."/>
            <person name="Brescovit A.D."/>
            <person name="Santos A.J."/>
        </authorList>
    </citation>
    <scope>NUCLEOTIDE SEQUENCE</scope>
    <source>
        <tissue evidence="1">Shoot tissue taken approximately 20 cm above the soil surface</tissue>
    </source>
</reference>
<evidence type="ECO:0000313" key="1">
    <source>
        <dbReference type="EMBL" id="JAD67725.1"/>
    </source>
</evidence>
<dbReference type="AlphaFoldDB" id="A0A0A9C2X1"/>
<name>A0A0A9C2X1_ARUDO</name>
<proteinExistence type="predicted"/>